<accession>A0ABC8XSU9</accession>
<evidence type="ECO:0000256" key="1">
    <source>
        <dbReference type="ARBA" id="ARBA00022734"/>
    </source>
</evidence>
<dbReference type="EMBL" id="OZ075125">
    <property type="protein sequence ID" value="CAL4931452.1"/>
    <property type="molecule type" value="Genomic_DNA"/>
</dbReference>
<dbReference type="InterPro" id="IPR001229">
    <property type="entry name" value="Jacalin-like_lectin_dom"/>
</dbReference>
<dbReference type="GO" id="GO:0030246">
    <property type="term" value="F:carbohydrate binding"/>
    <property type="evidence" value="ECO:0007669"/>
    <property type="project" value="UniProtKB-KW"/>
</dbReference>
<proteinExistence type="predicted"/>
<dbReference type="PANTHER" id="PTHR46506">
    <property type="entry name" value="OS05G0143600 PROTEIN"/>
    <property type="match status" value="1"/>
</dbReference>
<evidence type="ECO:0000259" key="2">
    <source>
        <dbReference type="PROSITE" id="PS51752"/>
    </source>
</evidence>
<evidence type="ECO:0000313" key="3">
    <source>
        <dbReference type="EMBL" id="CAL4931452.1"/>
    </source>
</evidence>
<dbReference type="SMART" id="SM00915">
    <property type="entry name" value="Jacalin"/>
    <property type="match status" value="1"/>
</dbReference>
<dbReference type="CDD" id="cd09612">
    <property type="entry name" value="Jacalin"/>
    <property type="match status" value="1"/>
</dbReference>
<dbReference type="Gene3D" id="2.100.10.30">
    <property type="entry name" value="Jacalin-like lectin domain"/>
    <property type="match status" value="1"/>
</dbReference>
<dbReference type="InterPro" id="IPR033734">
    <property type="entry name" value="Jacalin-like_lectin_dom_plant"/>
</dbReference>
<feature type="domain" description="Jacalin-type lectin" evidence="2">
    <location>
        <begin position="4"/>
        <end position="150"/>
    </location>
</feature>
<dbReference type="AlphaFoldDB" id="A0ABC8XSU9"/>
<dbReference type="SUPFAM" id="SSF51101">
    <property type="entry name" value="Mannose-binding lectins"/>
    <property type="match status" value="1"/>
</dbReference>
<protein>
    <recommendedName>
        <fullName evidence="2">Jacalin-type lectin domain-containing protein</fullName>
    </recommendedName>
</protein>
<name>A0ABC8XSU9_9POAL</name>
<gene>
    <name evidence="3" type="ORF">URODEC1_LOCUS27063</name>
</gene>
<organism evidence="3 4">
    <name type="scientific">Urochloa decumbens</name>
    <dbReference type="NCBI Taxonomy" id="240449"/>
    <lineage>
        <taxon>Eukaryota</taxon>
        <taxon>Viridiplantae</taxon>
        <taxon>Streptophyta</taxon>
        <taxon>Embryophyta</taxon>
        <taxon>Tracheophyta</taxon>
        <taxon>Spermatophyta</taxon>
        <taxon>Magnoliopsida</taxon>
        <taxon>Liliopsida</taxon>
        <taxon>Poales</taxon>
        <taxon>Poaceae</taxon>
        <taxon>PACMAD clade</taxon>
        <taxon>Panicoideae</taxon>
        <taxon>Panicodae</taxon>
        <taxon>Paniceae</taxon>
        <taxon>Melinidinae</taxon>
        <taxon>Urochloa</taxon>
    </lineage>
</organism>
<keyword evidence="4" id="KW-1185">Reference proteome</keyword>
<sequence length="171" mass="17870">MSSAVKLGAWGSGESGSAYDITVAPQRLESITIRSGKVIDSVAFSYRDKDNQLHTAGPWGGAGGVDFNTITLGPDEHITEVAWSVGSFDLKKVDCCVTSLKFVSNQRTYGPFGNGLGTHHTMPVLNGGTVVGMFVRAGEYLNAIGFYVLPPAPGPGPAPIVEESKPAGGEQ</sequence>
<keyword evidence="1" id="KW-0430">Lectin</keyword>
<evidence type="ECO:0000313" key="4">
    <source>
        <dbReference type="Proteomes" id="UP001497457"/>
    </source>
</evidence>
<dbReference type="InterPro" id="IPR036404">
    <property type="entry name" value="Jacalin-like_lectin_dom_sf"/>
</dbReference>
<dbReference type="Proteomes" id="UP001497457">
    <property type="component" value="Chromosome 15b"/>
</dbReference>
<dbReference type="Pfam" id="PF01419">
    <property type="entry name" value="Jacalin"/>
    <property type="match status" value="1"/>
</dbReference>
<dbReference type="PROSITE" id="PS51752">
    <property type="entry name" value="JACALIN_LECTIN"/>
    <property type="match status" value="1"/>
</dbReference>
<reference evidence="4" key="1">
    <citation type="submission" date="2024-06" db="EMBL/GenBank/DDBJ databases">
        <authorList>
            <person name="Ryan C."/>
        </authorList>
    </citation>
    <scope>NUCLEOTIDE SEQUENCE [LARGE SCALE GENOMIC DNA]</scope>
</reference>
<reference evidence="3 4" key="2">
    <citation type="submission" date="2024-10" db="EMBL/GenBank/DDBJ databases">
        <authorList>
            <person name="Ryan C."/>
        </authorList>
    </citation>
    <scope>NUCLEOTIDE SEQUENCE [LARGE SCALE GENOMIC DNA]</scope>
</reference>